<dbReference type="AlphaFoldDB" id="A0A7U2HYQ8"/>
<organism evidence="2 3">
    <name type="scientific">Phaeosphaeria nodorum (strain SN15 / ATCC MYA-4574 / FGSC 10173)</name>
    <name type="common">Glume blotch fungus</name>
    <name type="synonym">Parastagonospora nodorum</name>
    <dbReference type="NCBI Taxonomy" id="321614"/>
    <lineage>
        <taxon>Eukaryota</taxon>
        <taxon>Fungi</taxon>
        <taxon>Dikarya</taxon>
        <taxon>Ascomycota</taxon>
        <taxon>Pezizomycotina</taxon>
        <taxon>Dothideomycetes</taxon>
        <taxon>Pleosporomycetidae</taxon>
        <taxon>Pleosporales</taxon>
        <taxon>Pleosporineae</taxon>
        <taxon>Phaeosphaeriaceae</taxon>
        <taxon>Parastagonospora</taxon>
    </lineage>
</organism>
<keyword evidence="3" id="KW-1185">Reference proteome</keyword>
<feature type="domain" description="SGNH hydrolase-type esterase" evidence="1">
    <location>
        <begin position="33"/>
        <end position="207"/>
    </location>
</feature>
<evidence type="ECO:0000313" key="2">
    <source>
        <dbReference type="EMBL" id="QRC95279.1"/>
    </source>
</evidence>
<dbReference type="SUPFAM" id="SSF52266">
    <property type="entry name" value="SGNH hydrolase"/>
    <property type="match status" value="1"/>
</dbReference>
<dbReference type="KEGG" id="pno:SNOG_02980"/>
<dbReference type="OrthoDB" id="5041285at2759"/>
<name>A0A7U2HYQ8_PHANO</name>
<dbReference type="Gene3D" id="3.40.50.1110">
    <property type="entry name" value="SGNH hydrolase"/>
    <property type="match status" value="1"/>
</dbReference>
<dbReference type="EMBL" id="CP069027">
    <property type="protein sequence ID" value="QRC95279.1"/>
    <property type="molecule type" value="Genomic_DNA"/>
</dbReference>
<accession>A0A7U2HYQ8</accession>
<gene>
    <name evidence="2" type="ORF">JI435_029800</name>
</gene>
<evidence type="ECO:0000259" key="1">
    <source>
        <dbReference type="Pfam" id="PF13472"/>
    </source>
</evidence>
<dbReference type="VEuPathDB" id="FungiDB:JI435_029800"/>
<dbReference type="Proteomes" id="UP000663193">
    <property type="component" value="Chromosome 5"/>
</dbReference>
<dbReference type="GO" id="GO:0016787">
    <property type="term" value="F:hydrolase activity"/>
    <property type="evidence" value="ECO:0007669"/>
    <property type="project" value="InterPro"/>
</dbReference>
<sequence length="247" mass="25925">MRFPILALLPVALAVPTALVERAEKPVYWLLAGDSTTAAGGGWGDAFLSTTVAPGSSGRNWAKGGATTKSFRDGGYWASVLKGIAQFKADNRVYVTIQFGHNDQKENSGVSITQYATNLGVMADEVVKAGAIPILVTPLTRRTFSGGKVTENLSNETKKTQEVAKGRSLHTIDLNKASTAYVNAIGSAAADKYNLASGDRTHVNEHGGVVFARIVSDLLVAAYPTEFKDVTVANATLSAAIKAGKPA</sequence>
<reference evidence="3" key="1">
    <citation type="journal article" date="2021" name="BMC Genomics">
        <title>Chromosome-level genome assembly and manually-curated proteome of model necrotroph Parastagonospora nodorum Sn15 reveals a genome-wide trove of candidate effector homologs, and redundancy of virulence-related functions within an accessory chromosome.</title>
        <authorList>
            <person name="Bertazzoni S."/>
            <person name="Jones D.A.B."/>
            <person name="Phan H.T."/>
            <person name="Tan K.-C."/>
            <person name="Hane J.K."/>
        </authorList>
    </citation>
    <scope>NUCLEOTIDE SEQUENCE [LARGE SCALE GENOMIC DNA]</scope>
    <source>
        <strain evidence="3">SN15 / ATCC MYA-4574 / FGSC 10173)</strain>
    </source>
</reference>
<dbReference type="InterPro" id="IPR013830">
    <property type="entry name" value="SGNH_hydro"/>
</dbReference>
<dbReference type="RefSeq" id="XP_001793572.1">
    <property type="nucleotide sequence ID" value="XM_001793520.1"/>
</dbReference>
<dbReference type="Pfam" id="PF13472">
    <property type="entry name" value="Lipase_GDSL_2"/>
    <property type="match status" value="1"/>
</dbReference>
<dbReference type="InterPro" id="IPR037459">
    <property type="entry name" value="RhgT-like"/>
</dbReference>
<evidence type="ECO:0000313" key="3">
    <source>
        <dbReference type="Proteomes" id="UP000663193"/>
    </source>
</evidence>
<dbReference type="PANTHER" id="PTHR43695:SF2">
    <property type="entry name" value="PUTATIVE (AFU_ORTHOLOGUE AFUA_2G17250)-RELATED"/>
    <property type="match status" value="1"/>
</dbReference>
<dbReference type="CDD" id="cd01821">
    <property type="entry name" value="Rhamnogalacturan_acetylesterase_like"/>
    <property type="match status" value="1"/>
</dbReference>
<protein>
    <recommendedName>
        <fullName evidence="1">SGNH hydrolase-type esterase domain-containing protein</fullName>
    </recommendedName>
</protein>
<dbReference type="InterPro" id="IPR036514">
    <property type="entry name" value="SGNH_hydro_sf"/>
</dbReference>
<proteinExistence type="predicted"/>
<dbReference type="PANTHER" id="PTHR43695">
    <property type="entry name" value="PUTATIVE (AFU_ORTHOLOGUE AFUA_2G17250)-RELATED"/>
    <property type="match status" value="1"/>
</dbReference>